<keyword evidence="4 10" id="KW-1003">Cell membrane</keyword>
<keyword evidence="15" id="KW-1185">Reference proteome</keyword>
<evidence type="ECO:0000256" key="4">
    <source>
        <dbReference type="ARBA" id="ARBA00022475"/>
    </source>
</evidence>
<organism evidence="14 15">
    <name type="scientific">Phormidium tenue NIES-30</name>
    <dbReference type="NCBI Taxonomy" id="549789"/>
    <lineage>
        <taxon>Bacteria</taxon>
        <taxon>Bacillati</taxon>
        <taxon>Cyanobacteriota</taxon>
        <taxon>Cyanophyceae</taxon>
        <taxon>Oscillatoriophycideae</taxon>
        <taxon>Oscillatoriales</taxon>
        <taxon>Oscillatoriaceae</taxon>
        <taxon>Phormidium</taxon>
    </lineage>
</organism>
<dbReference type="Gene3D" id="3.30.70.3040">
    <property type="match status" value="1"/>
</dbReference>
<feature type="domain" description="FtsX extracellular" evidence="13">
    <location>
        <begin position="62"/>
        <end position="152"/>
    </location>
</feature>
<dbReference type="EMBL" id="MRCG01000012">
    <property type="protein sequence ID" value="OKH46549.1"/>
    <property type="molecule type" value="Genomic_DNA"/>
</dbReference>
<gene>
    <name evidence="14" type="ORF">NIES30_15710</name>
</gene>
<dbReference type="InterPro" id="IPR040690">
    <property type="entry name" value="FtsX_ECD"/>
</dbReference>
<evidence type="ECO:0000313" key="15">
    <source>
        <dbReference type="Proteomes" id="UP000185557"/>
    </source>
</evidence>
<evidence type="ECO:0000256" key="8">
    <source>
        <dbReference type="ARBA" id="ARBA00023136"/>
    </source>
</evidence>
<dbReference type="OrthoDB" id="9813411at2"/>
<protein>
    <recommendedName>
        <fullName evidence="3 10">Cell division protein FtsX</fullName>
    </recommendedName>
</protein>
<evidence type="ECO:0000256" key="9">
    <source>
        <dbReference type="ARBA" id="ARBA00023306"/>
    </source>
</evidence>
<dbReference type="PIRSF" id="PIRSF003097">
    <property type="entry name" value="FtsX"/>
    <property type="match status" value="1"/>
</dbReference>
<dbReference type="STRING" id="549789.NIES30_15710"/>
<dbReference type="RefSeq" id="WP_073609380.1">
    <property type="nucleotide sequence ID" value="NZ_MRCG01000012.1"/>
</dbReference>
<evidence type="ECO:0000256" key="7">
    <source>
        <dbReference type="ARBA" id="ARBA00022989"/>
    </source>
</evidence>
<keyword evidence="8 10" id="KW-0472">Membrane</keyword>
<dbReference type="Proteomes" id="UP000185557">
    <property type="component" value="Unassembled WGS sequence"/>
</dbReference>
<evidence type="ECO:0000256" key="6">
    <source>
        <dbReference type="ARBA" id="ARBA00022692"/>
    </source>
</evidence>
<sequence length="300" mass="33044">MFKLLTKFDYLLRETFLGLRRGGWMNWAAISTITVLLFLFGISLQSTWQLERLLNQFGSQLEVSAYLESGFQASDLQPIVEGFPNVVAVTPVTKEAAWESLVVDLGLSDITGATDQLKGNPLVDELKVKAKDSESVPAIATQLQSLEGIDEVRYVDEAVTRLAQLNDGLKWTSLFVITILTLTATAVITTTIRLIVLARKREIEVMQLVGATRVWIYLPFILQGATFGLAGATVAWGLLFAIQRFLTELATQQADFIQFVVQGLRLTPQQLILLPASLLGLGTLVGLMGSLLAVRKFSLR</sequence>
<dbReference type="AlphaFoldDB" id="A0A1U7J325"/>
<evidence type="ECO:0000256" key="1">
    <source>
        <dbReference type="ARBA" id="ARBA00004651"/>
    </source>
</evidence>
<keyword evidence="6 11" id="KW-0812">Transmembrane</keyword>
<comment type="caution">
    <text evidence="14">The sequence shown here is derived from an EMBL/GenBank/DDBJ whole genome shotgun (WGS) entry which is preliminary data.</text>
</comment>
<evidence type="ECO:0000256" key="11">
    <source>
        <dbReference type="SAM" id="Phobius"/>
    </source>
</evidence>
<dbReference type="GO" id="GO:0051301">
    <property type="term" value="P:cell division"/>
    <property type="evidence" value="ECO:0007669"/>
    <property type="project" value="UniProtKB-KW"/>
</dbReference>
<dbReference type="InterPro" id="IPR004513">
    <property type="entry name" value="FtsX"/>
</dbReference>
<evidence type="ECO:0000256" key="3">
    <source>
        <dbReference type="ARBA" id="ARBA00021907"/>
    </source>
</evidence>
<keyword evidence="7 11" id="KW-1133">Transmembrane helix</keyword>
<dbReference type="InterPro" id="IPR003838">
    <property type="entry name" value="ABC3_permease_C"/>
</dbReference>
<evidence type="ECO:0000256" key="5">
    <source>
        <dbReference type="ARBA" id="ARBA00022618"/>
    </source>
</evidence>
<dbReference type="GO" id="GO:0005886">
    <property type="term" value="C:plasma membrane"/>
    <property type="evidence" value="ECO:0007669"/>
    <property type="project" value="UniProtKB-SubCell"/>
</dbReference>
<feature type="domain" description="ABC3 transporter permease C-terminal" evidence="12">
    <location>
        <begin position="175"/>
        <end position="296"/>
    </location>
</feature>
<feature type="transmembrane region" description="Helical" evidence="11">
    <location>
        <begin position="272"/>
        <end position="294"/>
    </location>
</feature>
<evidence type="ECO:0000259" key="12">
    <source>
        <dbReference type="Pfam" id="PF02687"/>
    </source>
</evidence>
<keyword evidence="9 10" id="KW-0131">Cell cycle</keyword>
<feature type="transmembrane region" description="Helical" evidence="11">
    <location>
        <begin position="174"/>
        <end position="196"/>
    </location>
</feature>
<accession>A0A1U7J325</accession>
<evidence type="ECO:0000259" key="13">
    <source>
        <dbReference type="Pfam" id="PF18075"/>
    </source>
</evidence>
<keyword evidence="5 10" id="KW-0132">Cell division</keyword>
<feature type="transmembrane region" description="Helical" evidence="11">
    <location>
        <begin position="216"/>
        <end position="242"/>
    </location>
</feature>
<comment type="subcellular location">
    <subcellularLocation>
        <location evidence="1">Cell membrane</location>
        <topology evidence="1">Multi-pass membrane protein</topology>
    </subcellularLocation>
</comment>
<evidence type="ECO:0000256" key="2">
    <source>
        <dbReference type="ARBA" id="ARBA00007379"/>
    </source>
</evidence>
<evidence type="ECO:0000313" key="14">
    <source>
        <dbReference type="EMBL" id="OKH46549.1"/>
    </source>
</evidence>
<feature type="transmembrane region" description="Helical" evidence="11">
    <location>
        <begin position="24"/>
        <end position="44"/>
    </location>
</feature>
<dbReference type="Pfam" id="PF18075">
    <property type="entry name" value="FtsX_ECD"/>
    <property type="match status" value="1"/>
</dbReference>
<proteinExistence type="inferred from homology"/>
<comment type="similarity">
    <text evidence="2 10">Belongs to the ABC-4 integral membrane protein family. FtsX subfamily.</text>
</comment>
<evidence type="ECO:0000256" key="10">
    <source>
        <dbReference type="PIRNR" id="PIRNR003097"/>
    </source>
</evidence>
<dbReference type="PANTHER" id="PTHR47755:SF1">
    <property type="entry name" value="CELL DIVISION PROTEIN FTSX"/>
    <property type="match status" value="1"/>
</dbReference>
<dbReference type="Pfam" id="PF02687">
    <property type="entry name" value="FtsX"/>
    <property type="match status" value="1"/>
</dbReference>
<name>A0A1U7J325_9CYAN</name>
<reference evidence="14 15" key="1">
    <citation type="submission" date="2016-11" db="EMBL/GenBank/DDBJ databases">
        <title>Draft Genome Sequences of Nine Cyanobacterial Strains from Diverse Habitats.</title>
        <authorList>
            <person name="Zhu T."/>
            <person name="Hou S."/>
            <person name="Lu X."/>
            <person name="Hess W.R."/>
        </authorList>
    </citation>
    <scope>NUCLEOTIDE SEQUENCE [LARGE SCALE GENOMIC DNA]</scope>
    <source>
        <strain evidence="14 15">NIES-30</strain>
    </source>
</reference>
<dbReference type="PANTHER" id="PTHR47755">
    <property type="entry name" value="CELL DIVISION PROTEIN FTSX"/>
    <property type="match status" value="1"/>
</dbReference>